<dbReference type="AlphaFoldDB" id="A0A1J7IJA1"/>
<keyword evidence="3" id="KW-1185">Reference proteome</keyword>
<name>A0A1J7IJA1_9PEZI</name>
<proteinExistence type="predicted"/>
<feature type="compositionally biased region" description="Low complexity" evidence="1">
    <location>
        <begin position="1"/>
        <end position="17"/>
    </location>
</feature>
<feature type="compositionally biased region" description="Polar residues" evidence="1">
    <location>
        <begin position="151"/>
        <end position="161"/>
    </location>
</feature>
<feature type="compositionally biased region" description="Basic and acidic residues" evidence="1">
    <location>
        <begin position="51"/>
        <end position="65"/>
    </location>
</feature>
<organism evidence="2 3">
    <name type="scientific">Coniochaeta ligniaria NRRL 30616</name>
    <dbReference type="NCBI Taxonomy" id="1408157"/>
    <lineage>
        <taxon>Eukaryota</taxon>
        <taxon>Fungi</taxon>
        <taxon>Dikarya</taxon>
        <taxon>Ascomycota</taxon>
        <taxon>Pezizomycotina</taxon>
        <taxon>Sordariomycetes</taxon>
        <taxon>Sordariomycetidae</taxon>
        <taxon>Coniochaetales</taxon>
        <taxon>Coniochaetaceae</taxon>
        <taxon>Coniochaeta</taxon>
    </lineage>
</organism>
<feature type="compositionally biased region" description="Basic and acidic residues" evidence="1">
    <location>
        <begin position="95"/>
        <end position="104"/>
    </location>
</feature>
<feature type="region of interest" description="Disordered" evidence="1">
    <location>
        <begin position="151"/>
        <end position="179"/>
    </location>
</feature>
<feature type="region of interest" description="Disordered" evidence="1">
    <location>
        <begin position="1"/>
        <end position="104"/>
    </location>
</feature>
<feature type="compositionally biased region" description="Basic and acidic residues" evidence="1">
    <location>
        <begin position="163"/>
        <end position="179"/>
    </location>
</feature>
<reference evidence="2 3" key="1">
    <citation type="submission" date="2016-10" db="EMBL/GenBank/DDBJ databases">
        <title>Draft genome sequence of Coniochaeta ligniaria NRRL30616, a lignocellulolytic fungus for bioabatement of inhibitors in plant biomass hydrolysates.</title>
        <authorList>
            <consortium name="DOE Joint Genome Institute"/>
            <person name="Jimenez D.J."/>
            <person name="Hector R.E."/>
            <person name="Riley R."/>
            <person name="Sun H."/>
            <person name="Grigoriev I.V."/>
            <person name="Van Elsas J.D."/>
            <person name="Nichols N.N."/>
        </authorList>
    </citation>
    <scope>NUCLEOTIDE SEQUENCE [LARGE SCALE GENOMIC DNA]</scope>
    <source>
        <strain evidence="2 3">NRRL 30616</strain>
    </source>
</reference>
<dbReference type="EMBL" id="KV875099">
    <property type="protein sequence ID" value="OIW27355.1"/>
    <property type="molecule type" value="Genomic_DNA"/>
</dbReference>
<protein>
    <submittedName>
        <fullName evidence="2">Uncharacterized protein</fullName>
    </submittedName>
</protein>
<dbReference type="OrthoDB" id="5372011at2759"/>
<evidence type="ECO:0000256" key="1">
    <source>
        <dbReference type="SAM" id="MobiDB-lite"/>
    </source>
</evidence>
<gene>
    <name evidence="2" type="ORF">CONLIGDRAFT_682412</name>
</gene>
<feature type="compositionally biased region" description="Low complexity" evidence="1">
    <location>
        <begin position="27"/>
        <end position="50"/>
    </location>
</feature>
<dbReference type="Proteomes" id="UP000182658">
    <property type="component" value="Unassembled WGS sequence"/>
</dbReference>
<dbReference type="InParanoid" id="A0A1J7IJA1"/>
<evidence type="ECO:0000313" key="2">
    <source>
        <dbReference type="EMBL" id="OIW27355.1"/>
    </source>
</evidence>
<evidence type="ECO:0000313" key="3">
    <source>
        <dbReference type="Proteomes" id="UP000182658"/>
    </source>
</evidence>
<sequence length="179" mass="19982">MDSASSSASSSPAFRSSVFKHPLTTPQQRYKQQQQLLRDQLMADKAAAAAERVRRDRMSRGKDPYCSDEASDDSEQLSRNSPAKFRPGGSAEQEDFGKKERREKAVAFLDSPELLMMYAQSQGDSIAGARLHFMKMMCGYDEESIDEANSYYATNSGSRSARQTRDTDKRRGGDRASGR</sequence>
<accession>A0A1J7IJA1</accession>